<evidence type="ECO:0000256" key="6">
    <source>
        <dbReference type="ARBA" id="ARBA00023237"/>
    </source>
</evidence>
<keyword evidence="2 7" id="KW-0813">Transport</keyword>
<evidence type="ECO:0000256" key="5">
    <source>
        <dbReference type="ARBA" id="ARBA00023136"/>
    </source>
</evidence>
<keyword evidence="3 7" id="KW-1134">Transmembrane beta strand</keyword>
<dbReference type="NCBIfam" id="TIGR04056">
    <property type="entry name" value="OMP_RagA_SusC"/>
    <property type="match status" value="1"/>
</dbReference>
<dbReference type="InterPro" id="IPR008969">
    <property type="entry name" value="CarboxyPept-like_regulatory"/>
</dbReference>
<dbReference type="Gene3D" id="2.170.130.10">
    <property type="entry name" value="TonB-dependent receptor, plug domain"/>
    <property type="match status" value="1"/>
</dbReference>
<sequence>MKKNGQLHPLLFEGKLKKIKWLCTLTVFFFCGWITSAVGQVQTKKITLNLKNASMAEFVKEVKRQTGCSFFYNDKALAAVEPITILKKDATLKEVLQEVVGTKGFNFVLEDSTVIIRKNVPQVVGYVVKGVVVDNKKQPLPGVTVKLEKMNIGTATDSQGMFKLTLPVKEGVLEFSFVGFKPQKINFTETNSTSLHIVMEEDIQALDETVVVAYGSTTKREATGSISVVKAKELEGIPSPSVANLLQGRVAGLDVTNMSGAPGAGGTSIVIRGYNSLDQDLYRRFSNPLWVVDGVPMNSFTSPVTGTNTLADLNPDMIESVQVLKDASAASIYGSRAANGVIIVTTKKGKKGQDATFSANFSQTWSVLPELPTVTIGREERILRLYQQRWGSMRAYRDENTMSYIYPTSNKDAYNHMNDSKYDANWIPNPAGNRFNGGGILQDSLNDFYNNATNFFPVYYHTGRVTNANIQTYAGSERMNYSIGLGYYDESGVLRGTGYSRVDLNSSMTVRPVKKLSVDMQFNASLANRRRGDHSNNQIEVVPGNPFEMSSLNPGKGSAVWNDVLEKLNGTKDKNRSVRLRANFRLTYDIMNGLSFSTSGAADYMINRRNYFEPSTLSSKGYSKSTGETGINLMALNENTLTYKKSFNETHNVNLLAGFSCQYDQLENNMGYAQNSPSDKIYYAPASLPSLGTEVSGNYTRYFAFKEYSSDMQEKLLLSYFFRAEYNYLKKYLFSLSFRSDGSSTFGKNNKWGFFPSVAGAWTFSEENFLTSQAHWLSFGKLRASWGRSGMDFDYCYLAQGILEVGNPSEGASSLQPNYKEGLYNDDLSWEQTDQYDFGLDLDLFDSRLGVVVDYYYRYTNRMLAAVVLPSAGAVSGFVKQWRNAASLSNEGLELLVKYEIFRRPDLYWKISVNAARNWNRLRSTASGRDDIGVIGRSINDIQVAKTNGFIDYQEDIPAYWRADGYKAYLNEGSPQFYLKPGDYKYIDMNGDGVIDSEDLVYAGSALAVLYGGIVSEFKWKNFDVNLSMAYQVGRHMINAVKITSLNMNEAPLLFDVNKVSFWSKPGDQADYPFGGRMEAVDRDVEKVNWLKLKTLTVGYSLPRDWMSKIGLRQIRFFASGENLLTFSNYSGLDPETVNIRTGYDGGRNYPLARKFTLGVTVKF</sequence>
<keyword evidence="5 7" id="KW-0472">Membrane</keyword>
<dbReference type="Pfam" id="PF13715">
    <property type="entry name" value="CarbopepD_reg_2"/>
    <property type="match status" value="1"/>
</dbReference>
<evidence type="ECO:0000256" key="4">
    <source>
        <dbReference type="ARBA" id="ARBA00022692"/>
    </source>
</evidence>
<name>A0A3S9VQ29_9BACT</name>
<dbReference type="InterPro" id="IPR018247">
    <property type="entry name" value="EF_Hand_1_Ca_BS"/>
</dbReference>
<keyword evidence="6 7" id="KW-0998">Cell outer membrane</keyword>
<evidence type="ECO:0000256" key="7">
    <source>
        <dbReference type="PROSITE-ProRule" id="PRU01360"/>
    </source>
</evidence>
<dbReference type="Gene3D" id="2.40.170.20">
    <property type="entry name" value="TonB-dependent receptor, beta-barrel domain"/>
    <property type="match status" value="1"/>
</dbReference>
<dbReference type="SUPFAM" id="SSF56935">
    <property type="entry name" value="Porins"/>
    <property type="match status" value="1"/>
</dbReference>
<dbReference type="InterPro" id="IPR023997">
    <property type="entry name" value="TonB-dep_OMP_SusC/RagA_CS"/>
</dbReference>
<feature type="domain" description="TonB-dependent receptor plug" evidence="9">
    <location>
        <begin position="219"/>
        <end position="341"/>
    </location>
</feature>
<evidence type="ECO:0000259" key="9">
    <source>
        <dbReference type="Pfam" id="PF07715"/>
    </source>
</evidence>
<comment type="similarity">
    <text evidence="7">Belongs to the TonB-dependent receptor family.</text>
</comment>
<gene>
    <name evidence="10" type="ORF">D8S85_03160</name>
</gene>
<comment type="subcellular location">
    <subcellularLocation>
        <location evidence="1 7">Cell outer membrane</location>
        <topology evidence="1 7">Multi-pass membrane protein</topology>
    </subcellularLocation>
</comment>
<dbReference type="EMBL" id="CP032819">
    <property type="protein sequence ID" value="AZS28648.1"/>
    <property type="molecule type" value="Genomic_DNA"/>
</dbReference>
<dbReference type="InterPro" id="IPR037066">
    <property type="entry name" value="Plug_dom_sf"/>
</dbReference>
<dbReference type="NCBIfam" id="TIGR04057">
    <property type="entry name" value="SusC_RagA_signa"/>
    <property type="match status" value="1"/>
</dbReference>
<dbReference type="Pfam" id="PF07715">
    <property type="entry name" value="Plug"/>
    <property type="match status" value="1"/>
</dbReference>
<protein>
    <submittedName>
        <fullName evidence="10">SusC/RagA family TonB-linked outer membrane protein</fullName>
    </submittedName>
</protein>
<reference evidence="10 11" key="1">
    <citation type="submission" date="2018-10" db="EMBL/GenBank/DDBJ databases">
        <title>Butyricimonas faecalis sp. nov., isolated from human faeces and emended description of the genus Butyricimonas.</title>
        <authorList>
            <person name="Le Roy T."/>
            <person name="Van der Smissen P."/>
            <person name="Paquot A."/>
            <person name="Delzenne N."/>
            <person name="Muccioli G."/>
            <person name="Collet J.-F."/>
            <person name="Cani P.D."/>
        </authorList>
    </citation>
    <scope>NUCLEOTIDE SEQUENCE [LARGE SCALE GENOMIC DNA]</scope>
    <source>
        <strain evidence="10 11">H184</strain>
    </source>
</reference>
<dbReference type="InterPro" id="IPR023996">
    <property type="entry name" value="TonB-dep_OMP_SusC/RagA"/>
</dbReference>
<keyword evidence="4 7" id="KW-0812">Transmembrane</keyword>
<keyword evidence="8" id="KW-1133">Transmembrane helix</keyword>
<proteinExistence type="inferred from homology"/>
<evidence type="ECO:0000256" key="3">
    <source>
        <dbReference type="ARBA" id="ARBA00022452"/>
    </source>
</evidence>
<evidence type="ECO:0000313" key="10">
    <source>
        <dbReference type="EMBL" id="AZS28648.1"/>
    </source>
</evidence>
<dbReference type="AlphaFoldDB" id="A0A3S9VQ29"/>
<dbReference type="PROSITE" id="PS00018">
    <property type="entry name" value="EF_HAND_1"/>
    <property type="match status" value="1"/>
</dbReference>
<evidence type="ECO:0000256" key="2">
    <source>
        <dbReference type="ARBA" id="ARBA00022448"/>
    </source>
</evidence>
<dbReference type="SUPFAM" id="SSF49464">
    <property type="entry name" value="Carboxypeptidase regulatory domain-like"/>
    <property type="match status" value="1"/>
</dbReference>
<evidence type="ECO:0000256" key="8">
    <source>
        <dbReference type="SAM" id="Phobius"/>
    </source>
</evidence>
<dbReference type="GO" id="GO:0009279">
    <property type="term" value="C:cell outer membrane"/>
    <property type="evidence" value="ECO:0007669"/>
    <property type="project" value="UniProtKB-SubCell"/>
</dbReference>
<dbReference type="InterPro" id="IPR039426">
    <property type="entry name" value="TonB-dep_rcpt-like"/>
</dbReference>
<organism evidence="10 11">
    <name type="scientific">Butyricimonas faecalis</name>
    <dbReference type="NCBI Taxonomy" id="2093856"/>
    <lineage>
        <taxon>Bacteria</taxon>
        <taxon>Pseudomonadati</taxon>
        <taxon>Bacteroidota</taxon>
        <taxon>Bacteroidia</taxon>
        <taxon>Bacteroidales</taxon>
        <taxon>Odoribacteraceae</taxon>
        <taxon>Butyricimonas</taxon>
    </lineage>
</organism>
<accession>A0A3S9VQ29</accession>
<evidence type="ECO:0000313" key="11">
    <source>
        <dbReference type="Proteomes" id="UP000270673"/>
    </source>
</evidence>
<dbReference type="Proteomes" id="UP000270673">
    <property type="component" value="Chromosome"/>
</dbReference>
<feature type="transmembrane region" description="Helical" evidence="8">
    <location>
        <begin position="21"/>
        <end position="41"/>
    </location>
</feature>
<dbReference type="KEGG" id="buy:D8S85_03160"/>
<dbReference type="OrthoDB" id="9768177at2"/>
<dbReference type="Gene3D" id="2.60.40.1120">
    <property type="entry name" value="Carboxypeptidase-like, regulatory domain"/>
    <property type="match status" value="1"/>
</dbReference>
<dbReference type="InterPro" id="IPR036942">
    <property type="entry name" value="Beta-barrel_TonB_sf"/>
</dbReference>
<dbReference type="InterPro" id="IPR012910">
    <property type="entry name" value="Plug_dom"/>
</dbReference>
<evidence type="ECO:0000256" key="1">
    <source>
        <dbReference type="ARBA" id="ARBA00004571"/>
    </source>
</evidence>
<dbReference type="PROSITE" id="PS52016">
    <property type="entry name" value="TONB_DEPENDENT_REC_3"/>
    <property type="match status" value="1"/>
</dbReference>
<keyword evidence="11" id="KW-1185">Reference proteome</keyword>